<feature type="non-terminal residue" evidence="1">
    <location>
        <position position="1"/>
    </location>
</feature>
<accession>A0A8J2SNN0</accession>
<dbReference type="EMBL" id="CAKKNE010000003">
    <property type="protein sequence ID" value="CAH0370832.1"/>
    <property type="molecule type" value="Genomic_DNA"/>
</dbReference>
<organism evidence="1 2">
    <name type="scientific">Pelagomonas calceolata</name>
    <dbReference type="NCBI Taxonomy" id="35677"/>
    <lineage>
        <taxon>Eukaryota</taxon>
        <taxon>Sar</taxon>
        <taxon>Stramenopiles</taxon>
        <taxon>Ochrophyta</taxon>
        <taxon>Pelagophyceae</taxon>
        <taxon>Pelagomonadales</taxon>
        <taxon>Pelagomonadaceae</taxon>
        <taxon>Pelagomonas</taxon>
    </lineage>
</organism>
<dbReference type="AlphaFoldDB" id="A0A8J2SNN0"/>
<reference evidence="1" key="1">
    <citation type="submission" date="2021-11" db="EMBL/GenBank/DDBJ databases">
        <authorList>
            <consortium name="Genoscope - CEA"/>
            <person name="William W."/>
        </authorList>
    </citation>
    <scope>NUCLEOTIDE SEQUENCE</scope>
</reference>
<name>A0A8J2SNN0_9STRA</name>
<proteinExistence type="predicted"/>
<gene>
    <name evidence="1" type="ORF">PECAL_3P07430</name>
</gene>
<evidence type="ECO:0000313" key="1">
    <source>
        <dbReference type="EMBL" id="CAH0370832.1"/>
    </source>
</evidence>
<comment type="caution">
    <text evidence="1">The sequence shown here is derived from an EMBL/GenBank/DDBJ whole genome shotgun (WGS) entry which is preliminary data.</text>
</comment>
<dbReference type="Proteomes" id="UP000789595">
    <property type="component" value="Unassembled WGS sequence"/>
</dbReference>
<evidence type="ECO:0000313" key="2">
    <source>
        <dbReference type="Proteomes" id="UP000789595"/>
    </source>
</evidence>
<protein>
    <submittedName>
        <fullName evidence="1">Uncharacterized protein</fullName>
    </submittedName>
</protein>
<keyword evidence="2" id="KW-1185">Reference proteome</keyword>
<sequence>VRFLHRARLRPGLAVRRRRERVLRVGPGAVRRQGPLVTHVGGEPLGRQARGYCHFLGALKDAAAVTVGCLLEPNVGQPAMKRRSTRRNRGLFVRVVSSPRRCDGVRSAADVALRNSAERTSVLPR</sequence>